<dbReference type="Pfam" id="PF13489">
    <property type="entry name" value="Methyltransf_23"/>
    <property type="match status" value="1"/>
</dbReference>
<dbReference type="Gene3D" id="3.40.50.150">
    <property type="entry name" value="Vaccinia Virus protein VP39"/>
    <property type="match status" value="1"/>
</dbReference>
<dbReference type="Proteomes" id="UP000307440">
    <property type="component" value="Unassembled WGS sequence"/>
</dbReference>
<protein>
    <submittedName>
        <fullName evidence="2">Uncharacterized protein</fullName>
    </submittedName>
</protein>
<feature type="compositionally biased region" description="Polar residues" evidence="1">
    <location>
        <begin position="185"/>
        <end position="201"/>
    </location>
</feature>
<evidence type="ECO:0000313" key="2">
    <source>
        <dbReference type="EMBL" id="TFK29993.1"/>
    </source>
</evidence>
<dbReference type="PANTHER" id="PTHR43591:SF24">
    <property type="entry name" value="2-METHOXY-6-POLYPRENYL-1,4-BENZOQUINOL METHYLASE, MITOCHONDRIAL"/>
    <property type="match status" value="1"/>
</dbReference>
<dbReference type="STRING" id="230819.A0A5C3LC23"/>
<evidence type="ECO:0000256" key="1">
    <source>
        <dbReference type="SAM" id="MobiDB-lite"/>
    </source>
</evidence>
<dbReference type="CDD" id="cd02440">
    <property type="entry name" value="AdoMet_MTases"/>
    <property type="match status" value="1"/>
</dbReference>
<dbReference type="GO" id="GO:0008168">
    <property type="term" value="F:methyltransferase activity"/>
    <property type="evidence" value="ECO:0007669"/>
    <property type="project" value="TreeGrafter"/>
</dbReference>
<proteinExistence type="predicted"/>
<dbReference type="OrthoDB" id="2013972at2759"/>
<organism evidence="2 3">
    <name type="scientific">Coprinopsis marcescibilis</name>
    <name type="common">Agaric fungus</name>
    <name type="synonym">Psathyrella marcescibilis</name>
    <dbReference type="NCBI Taxonomy" id="230819"/>
    <lineage>
        <taxon>Eukaryota</taxon>
        <taxon>Fungi</taxon>
        <taxon>Dikarya</taxon>
        <taxon>Basidiomycota</taxon>
        <taxon>Agaricomycotina</taxon>
        <taxon>Agaricomycetes</taxon>
        <taxon>Agaricomycetidae</taxon>
        <taxon>Agaricales</taxon>
        <taxon>Agaricineae</taxon>
        <taxon>Psathyrellaceae</taxon>
        <taxon>Coprinopsis</taxon>
    </lineage>
</organism>
<feature type="region of interest" description="Disordered" evidence="1">
    <location>
        <begin position="178"/>
        <end position="312"/>
    </location>
</feature>
<name>A0A5C3LC23_COPMA</name>
<accession>A0A5C3LC23</accession>
<gene>
    <name evidence="2" type="ORF">FA15DRAFT_191701</name>
</gene>
<dbReference type="AlphaFoldDB" id="A0A5C3LC23"/>
<dbReference type="InterPro" id="IPR029063">
    <property type="entry name" value="SAM-dependent_MTases_sf"/>
</dbReference>
<feature type="compositionally biased region" description="Low complexity" evidence="1">
    <location>
        <begin position="211"/>
        <end position="238"/>
    </location>
</feature>
<dbReference type="PANTHER" id="PTHR43591">
    <property type="entry name" value="METHYLTRANSFERASE"/>
    <property type="match status" value="1"/>
</dbReference>
<keyword evidence="3" id="KW-1185">Reference proteome</keyword>
<reference evidence="2 3" key="1">
    <citation type="journal article" date="2019" name="Nat. Ecol. Evol.">
        <title>Megaphylogeny resolves global patterns of mushroom evolution.</title>
        <authorList>
            <person name="Varga T."/>
            <person name="Krizsan K."/>
            <person name="Foldi C."/>
            <person name="Dima B."/>
            <person name="Sanchez-Garcia M."/>
            <person name="Sanchez-Ramirez S."/>
            <person name="Szollosi G.J."/>
            <person name="Szarkandi J.G."/>
            <person name="Papp V."/>
            <person name="Albert L."/>
            <person name="Andreopoulos W."/>
            <person name="Angelini C."/>
            <person name="Antonin V."/>
            <person name="Barry K.W."/>
            <person name="Bougher N.L."/>
            <person name="Buchanan P."/>
            <person name="Buyck B."/>
            <person name="Bense V."/>
            <person name="Catcheside P."/>
            <person name="Chovatia M."/>
            <person name="Cooper J."/>
            <person name="Damon W."/>
            <person name="Desjardin D."/>
            <person name="Finy P."/>
            <person name="Geml J."/>
            <person name="Haridas S."/>
            <person name="Hughes K."/>
            <person name="Justo A."/>
            <person name="Karasinski D."/>
            <person name="Kautmanova I."/>
            <person name="Kiss B."/>
            <person name="Kocsube S."/>
            <person name="Kotiranta H."/>
            <person name="LaButti K.M."/>
            <person name="Lechner B.E."/>
            <person name="Liimatainen K."/>
            <person name="Lipzen A."/>
            <person name="Lukacs Z."/>
            <person name="Mihaltcheva S."/>
            <person name="Morgado L.N."/>
            <person name="Niskanen T."/>
            <person name="Noordeloos M.E."/>
            <person name="Ohm R.A."/>
            <person name="Ortiz-Santana B."/>
            <person name="Ovrebo C."/>
            <person name="Racz N."/>
            <person name="Riley R."/>
            <person name="Savchenko A."/>
            <person name="Shiryaev A."/>
            <person name="Soop K."/>
            <person name="Spirin V."/>
            <person name="Szebenyi C."/>
            <person name="Tomsovsky M."/>
            <person name="Tulloss R.E."/>
            <person name="Uehling J."/>
            <person name="Grigoriev I.V."/>
            <person name="Vagvolgyi C."/>
            <person name="Papp T."/>
            <person name="Martin F.M."/>
            <person name="Miettinen O."/>
            <person name="Hibbett D.S."/>
            <person name="Nagy L.G."/>
        </authorList>
    </citation>
    <scope>NUCLEOTIDE SEQUENCE [LARGE SCALE GENOMIC DNA]</scope>
    <source>
        <strain evidence="2 3">CBS 121175</strain>
    </source>
</reference>
<feature type="compositionally biased region" description="Polar residues" evidence="1">
    <location>
        <begin position="275"/>
        <end position="289"/>
    </location>
</feature>
<sequence length="479" mass="53133">MNPPLHQSDDLDEFFVNVHARRMSTLSTTYPLPVDPDEVKRSELHHRMIQFLFSGKNYIGPVKSALQFGQKRQILDLGTGGGHWAIAIADEFPRAEVIGVDIAPIQPSYVPPNCTFEICDLQEFLPYPPESFDFIHVRGLHLGIRDYPFLLQEVARLLRPGGLLLLVEADLEPVIIKGGKVGPPQGTQSQDNPQPQGQNSHPNPPHSTIFASPTPSTTSLSQSQVSSSSTAPTSCLTTNRELNSILNPWPQTPVPGNRHHPRSYNKDLTIPAAGSSAQPSVAEGQTTGLASFPLFGSPRPSEYPSNDEDDVSTSDTMKGWVRFWSIVRICLGDPEAHQISQHDRTGKAIRNSSQVAIDTTVPRRLAELLSATGQYEDIVVRQANVPVGFWPSDPHLLTVGQLQWMDYELLLPALRPFLLTKLVDNHEVAPHPTMSIPSTMQEVDQLIQDAQHDLYYPTANLYARFHIVYASKRLSDIEH</sequence>
<evidence type="ECO:0000313" key="3">
    <source>
        <dbReference type="Proteomes" id="UP000307440"/>
    </source>
</evidence>
<dbReference type="EMBL" id="ML210147">
    <property type="protein sequence ID" value="TFK29993.1"/>
    <property type="molecule type" value="Genomic_DNA"/>
</dbReference>
<dbReference type="SUPFAM" id="SSF53335">
    <property type="entry name" value="S-adenosyl-L-methionine-dependent methyltransferases"/>
    <property type="match status" value="1"/>
</dbReference>